<evidence type="ECO:0000259" key="9">
    <source>
        <dbReference type="SMART" id="SM00382"/>
    </source>
</evidence>
<keyword evidence="3 7" id="KW-0547">Nucleotide-binding</keyword>
<dbReference type="PANTHER" id="PTHR23076:SF113">
    <property type="entry name" value="ATP-DEPENDENT ZINC METALLOPROTEASE FTSH 1, CHLOROPLASTIC-RELATED"/>
    <property type="match status" value="1"/>
</dbReference>
<accession>A0A0G4FAZ5</accession>
<dbReference type="VEuPathDB" id="CryptoDB:Cvel_16088"/>
<dbReference type="GO" id="GO:0006508">
    <property type="term" value="P:proteolysis"/>
    <property type="evidence" value="ECO:0007669"/>
    <property type="project" value="InterPro"/>
</dbReference>
<dbReference type="PANTHER" id="PTHR23076">
    <property type="entry name" value="METALLOPROTEASE M41 FTSH"/>
    <property type="match status" value="1"/>
</dbReference>
<name>A0A0G4FAZ5_9ALVE</name>
<dbReference type="SUPFAM" id="SSF140990">
    <property type="entry name" value="FtsH protease domain-like"/>
    <property type="match status" value="1"/>
</dbReference>
<dbReference type="GO" id="GO:0000723">
    <property type="term" value="P:telomere maintenance"/>
    <property type="evidence" value="ECO:0007669"/>
    <property type="project" value="InterPro"/>
</dbReference>
<keyword evidence="7" id="KW-0234">DNA repair</keyword>
<dbReference type="FunFam" id="3.40.50.300:FF:001025">
    <property type="entry name" value="ATPase family, AAA domain-containing 2B"/>
    <property type="match status" value="1"/>
</dbReference>
<dbReference type="Gene3D" id="3.40.50.300">
    <property type="entry name" value="P-loop containing nucleotide triphosphate hydrolases"/>
    <property type="match status" value="2"/>
</dbReference>
<evidence type="ECO:0000256" key="3">
    <source>
        <dbReference type="ARBA" id="ARBA00022741"/>
    </source>
</evidence>
<dbReference type="GO" id="GO:0006310">
    <property type="term" value="P:DNA recombination"/>
    <property type="evidence" value="ECO:0007669"/>
    <property type="project" value="UniProtKB-KW"/>
</dbReference>
<dbReference type="Pfam" id="PF05970">
    <property type="entry name" value="PIF1"/>
    <property type="match status" value="1"/>
</dbReference>
<dbReference type="GO" id="GO:0009535">
    <property type="term" value="C:chloroplast thylakoid membrane"/>
    <property type="evidence" value="ECO:0007669"/>
    <property type="project" value="TreeGrafter"/>
</dbReference>
<dbReference type="GO" id="GO:0004222">
    <property type="term" value="F:metalloendopeptidase activity"/>
    <property type="evidence" value="ECO:0007669"/>
    <property type="project" value="InterPro"/>
</dbReference>
<keyword evidence="4 7" id="KW-0067">ATP-binding</keyword>
<sequence length="1169" mass="128624">MKEAYAPHETVLEVLQPDWAQAITPIEAALVSKPEFRGTFIVGAVEQFFGSPLSDHWQLLVHKSCTRLHEEIQNLSSPLVLLYERYFYYANLLSLQRRHSKIEADIADRKKKEDHAAVHDPYGPQRQAIKDNCRGGLSRDDEGTYKVSFQKFEQKGPCRPQALLKSLIAPTQGSSSAVSTGIITETMDTLKSRIAAIEKRSEQQQSDKKKPRTNPFLLSEDTSVTSMHDFLYKLSQTKLDFKVAEQKRIAQLNNKLNTLQQPSDASASSQPPPPRTGSDKSASIWSSAAYPNAQPQHPVFDKDFLKKLIEDEIDKYTTKLNDLQRLAVRICFEGLLSADDEELDSIWAFIRGEGGTGKSEVIHTILDVLKSLSLAHLCRTSAPTGIVSIAVEGRTTASLFHKYHQNDATLGQVPRQKKQLEENMVNVKLLFLDKLSMLGLESLGLCSNRIMMDKGAGEQPVGFLQSSHHASCVRRSRRRQPPGHVCSPHPIKDDAAVSKDPLEKTLLEASMALPAVLLATVLDASASQVALSHSSLVPVEMTSPYTVGQFVQRLMVTVGQFLQPLMMTGGQFVHRLMMTGGQFVHRLMMTLTDSRLLFFATRLVFFYAVFRFASEKLSSAMKWLEEGQKKWLEEGPPGSSVKELLAKFVSKNTTFSDVVGLEEAKEELKEIADMLKYPKKYRQLDARIPAGVLLTGPPGCGKTLLAKALAGETDTKFISVSGADLTSMFMNVASEKLQKIFKAADQEKRCIVFMDEFDTIAKQRFSSPGSQGASMDNDATVNTILTAMDGFHSRAQEGNVTIVIAATNRPQTLDEAVTRAGRFDRKIRVGLPSKEGRKSMLELYLRKVPMSNEAREHLQSLADRTTGWSGALLESTANEAKLNAGRRCSWKDAGIVMGGTTVIPTGRNTKIVYGGGEIQSVEGGRIAEEGEETEGEWDPNLRIEVDDLERAWERVLMGPRTIGQGWRAPYNAQRNRCVAVHEAGHALVASLIPDGPVVESVSIVPRLGIAEDEGGIVGGFTSFRQREGNLESSDSLKAQLATSYGGRAAEEEVFGAAGTTPGASADIESATKLAKQMVGSLGFSPLIGPVHMPSLGEAAETEMSREVQVLLTEAYDRAKKLMRDNRPLLDTTTELLLKKEDVSGSELRELVKELGKRSVEEVKSESQGG</sequence>
<dbReference type="AlphaFoldDB" id="A0A0G4FAZ5"/>
<dbReference type="GO" id="GO:0005524">
    <property type="term" value="F:ATP binding"/>
    <property type="evidence" value="ECO:0007669"/>
    <property type="project" value="UniProtKB-KW"/>
</dbReference>
<dbReference type="Gene3D" id="1.20.58.760">
    <property type="entry name" value="Peptidase M41"/>
    <property type="match status" value="1"/>
</dbReference>
<evidence type="ECO:0000256" key="8">
    <source>
        <dbReference type="SAM" id="MobiDB-lite"/>
    </source>
</evidence>
<keyword evidence="6" id="KW-0175">Coiled coil</keyword>
<comment type="similarity">
    <text evidence="7">Belongs to the helicase family.</text>
</comment>
<keyword evidence="2" id="KW-0812">Transmembrane</keyword>
<dbReference type="SUPFAM" id="SSF52540">
    <property type="entry name" value="P-loop containing nucleoside triphosphate hydrolases"/>
    <property type="match status" value="1"/>
</dbReference>
<dbReference type="InterPro" id="IPR010285">
    <property type="entry name" value="DNA_helicase_pif1-like_DEAD"/>
</dbReference>
<dbReference type="InterPro" id="IPR003959">
    <property type="entry name" value="ATPase_AAA_core"/>
</dbReference>
<proteinExistence type="inferred from homology"/>
<dbReference type="EC" id="5.6.2.3" evidence="7"/>
<evidence type="ECO:0000256" key="7">
    <source>
        <dbReference type="RuleBase" id="RU363044"/>
    </source>
</evidence>
<dbReference type="SMART" id="SM00382">
    <property type="entry name" value="AAA"/>
    <property type="match status" value="2"/>
</dbReference>
<evidence type="ECO:0000256" key="6">
    <source>
        <dbReference type="ARBA" id="ARBA00023054"/>
    </source>
</evidence>
<evidence type="ECO:0000256" key="1">
    <source>
        <dbReference type="ARBA" id="ARBA00004370"/>
    </source>
</evidence>
<keyword evidence="7" id="KW-0233">DNA recombination</keyword>
<evidence type="ECO:0000256" key="4">
    <source>
        <dbReference type="ARBA" id="ARBA00022840"/>
    </source>
</evidence>
<organism evidence="10">
    <name type="scientific">Chromera velia CCMP2878</name>
    <dbReference type="NCBI Taxonomy" id="1169474"/>
    <lineage>
        <taxon>Eukaryota</taxon>
        <taxon>Sar</taxon>
        <taxon>Alveolata</taxon>
        <taxon>Colpodellida</taxon>
        <taxon>Chromeraceae</taxon>
        <taxon>Chromera</taxon>
    </lineage>
</organism>
<dbReference type="InterPro" id="IPR003593">
    <property type="entry name" value="AAA+_ATPase"/>
</dbReference>
<dbReference type="GO" id="GO:0006281">
    <property type="term" value="P:DNA repair"/>
    <property type="evidence" value="ECO:0007669"/>
    <property type="project" value="UniProtKB-KW"/>
</dbReference>
<dbReference type="Pfam" id="PF00004">
    <property type="entry name" value="AAA"/>
    <property type="match status" value="1"/>
</dbReference>
<dbReference type="Pfam" id="PF01434">
    <property type="entry name" value="Peptidase_M41"/>
    <property type="match status" value="1"/>
</dbReference>
<feature type="region of interest" description="Disordered" evidence="8">
    <location>
        <begin position="199"/>
        <end position="219"/>
    </location>
</feature>
<comment type="cofactor">
    <cofactor evidence="7">
        <name>Mg(2+)</name>
        <dbReference type="ChEBI" id="CHEBI:18420"/>
    </cofactor>
</comment>
<dbReference type="GO" id="GO:0016887">
    <property type="term" value="F:ATP hydrolysis activity"/>
    <property type="evidence" value="ECO:0007669"/>
    <property type="project" value="InterPro"/>
</dbReference>
<keyword evidence="5" id="KW-1133">Transmembrane helix</keyword>
<feature type="compositionally biased region" description="Basic and acidic residues" evidence="8">
    <location>
        <begin position="199"/>
        <end position="208"/>
    </location>
</feature>
<feature type="compositionally biased region" description="Low complexity" evidence="8">
    <location>
        <begin position="260"/>
        <end position="269"/>
    </location>
</feature>
<dbReference type="GO" id="GO:0004176">
    <property type="term" value="F:ATP-dependent peptidase activity"/>
    <property type="evidence" value="ECO:0007669"/>
    <property type="project" value="InterPro"/>
</dbReference>
<feature type="domain" description="AAA+ ATPase" evidence="9">
    <location>
        <begin position="344"/>
        <end position="486"/>
    </location>
</feature>
<evidence type="ECO:0000256" key="5">
    <source>
        <dbReference type="ARBA" id="ARBA00022989"/>
    </source>
</evidence>
<keyword evidence="7" id="KW-0347">Helicase</keyword>
<protein>
    <recommendedName>
        <fullName evidence="7">ATP-dependent DNA helicase</fullName>
        <ecNumber evidence="7">5.6.2.3</ecNumber>
    </recommendedName>
</protein>
<feature type="region of interest" description="Disordered" evidence="8">
    <location>
        <begin position="257"/>
        <end position="282"/>
    </location>
</feature>
<evidence type="ECO:0000256" key="2">
    <source>
        <dbReference type="ARBA" id="ARBA00022692"/>
    </source>
</evidence>
<dbReference type="PROSITE" id="PS00674">
    <property type="entry name" value="AAA"/>
    <property type="match status" value="1"/>
</dbReference>
<reference evidence="10" key="1">
    <citation type="submission" date="2014-11" db="EMBL/GenBank/DDBJ databases">
        <authorList>
            <person name="Otto D Thomas"/>
            <person name="Naeem Raeece"/>
        </authorList>
    </citation>
    <scope>NUCLEOTIDE SEQUENCE</scope>
</reference>
<evidence type="ECO:0000313" key="10">
    <source>
        <dbReference type="EMBL" id="CEM10092.1"/>
    </source>
</evidence>
<comment type="subcellular location">
    <subcellularLocation>
        <location evidence="1">Membrane</location>
    </subcellularLocation>
</comment>
<dbReference type="InterPro" id="IPR037219">
    <property type="entry name" value="Peptidase_M41-like"/>
</dbReference>
<dbReference type="GO" id="GO:0043139">
    <property type="term" value="F:5'-3' DNA helicase activity"/>
    <property type="evidence" value="ECO:0007669"/>
    <property type="project" value="UniProtKB-EC"/>
</dbReference>
<gene>
    <name evidence="10" type="ORF">Cvel_16088</name>
</gene>
<comment type="catalytic activity">
    <reaction evidence="7">
        <text>ATP + H2O = ADP + phosphate + H(+)</text>
        <dbReference type="Rhea" id="RHEA:13065"/>
        <dbReference type="ChEBI" id="CHEBI:15377"/>
        <dbReference type="ChEBI" id="CHEBI:15378"/>
        <dbReference type="ChEBI" id="CHEBI:30616"/>
        <dbReference type="ChEBI" id="CHEBI:43474"/>
        <dbReference type="ChEBI" id="CHEBI:456216"/>
        <dbReference type="EC" id="5.6.2.3"/>
    </reaction>
</comment>
<feature type="domain" description="AAA+ ATPase" evidence="9">
    <location>
        <begin position="688"/>
        <end position="833"/>
    </location>
</feature>
<dbReference type="EMBL" id="CDMZ01000247">
    <property type="protein sequence ID" value="CEM10092.1"/>
    <property type="molecule type" value="Genomic_DNA"/>
</dbReference>
<dbReference type="InterPro" id="IPR003960">
    <property type="entry name" value="ATPase_AAA_CS"/>
</dbReference>
<dbReference type="InterPro" id="IPR000642">
    <property type="entry name" value="Peptidase_M41"/>
</dbReference>
<keyword evidence="7" id="KW-0227">DNA damage</keyword>
<dbReference type="InterPro" id="IPR027417">
    <property type="entry name" value="P-loop_NTPase"/>
</dbReference>
<dbReference type="Gene3D" id="1.10.8.60">
    <property type="match status" value="1"/>
</dbReference>
<keyword evidence="5" id="KW-0472">Membrane</keyword>
<keyword evidence="7" id="KW-0378">Hydrolase</keyword>